<evidence type="ECO:0000256" key="1">
    <source>
        <dbReference type="SAM" id="MobiDB-lite"/>
    </source>
</evidence>
<dbReference type="Proteomes" id="UP001150238">
    <property type="component" value="Unassembled WGS sequence"/>
</dbReference>
<organism evidence="2 3">
    <name type="scientific">Lentinula lateritia</name>
    <dbReference type="NCBI Taxonomy" id="40482"/>
    <lineage>
        <taxon>Eukaryota</taxon>
        <taxon>Fungi</taxon>
        <taxon>Dikarya</taxon>
        <taxon>Basidiomycota</taxon>
        <taxon>Agaricomycotina</taxon>
        <taxon>Agaricomycetes</taxon>
        <taxon>Agaricomycetidae</taxon>
        <taxon>Agaricales</taxon>
        <taxon>Marasmiineae</taxon>
        <taxon>Omphalotaceae</taxon>
        <taxon>Lentinula</taxon>
    </lineage>
</organism>
<gene>
    <name evidence="2" type="ORF">C8J55DRAFT_567271</name>
</gene>
<reference evidence="2" key="1">
    <citation type="submission" date="2022-08" db="EMBL/GenBank/DDBJ databases">
        <authorList>
            <consortium name="DOE Joint Genome Institute"/>
            <person name="Min B."/>
            <person name="Riley R."/>
            <person name="Sierra-Patev S."/>
            <person name="Naranjo-Ortiz M."/>
            <person name="Looney B."/>
            <person name="Konkel Z."/>
            <person name="Slot J.C."/>
            <person name="Sakamoto Y."/>
            <person name="Steenwyk J.L."/>
            <person name="Rokas A."/>
            <person name="Carro J."/>
            <person name="Camarero S."/>
            <person name="Ferreira P."/>
            <person name="Molpeceres G."/>
            <person name="Ruiz-Duenas F.J."/>
            <person name="Serrano A."/>
            <person name="Henrissat B."/>
            <person name="Drula E."/>
            <person name="Hughes K.W."/>
            <person name="Mata J.L."/>
            <person name="Ishikawa N.K."/>
            <person name="Vargas-Isla R."/>
            <person name="Ushijima S."/>
            <person name="Smith C.A."/>
            <person name="Ahrendt S."/>
            <person name="Andreopoulos W."/>
            <person name="He G."/>
            <person name="Labutti K."/>
            <person name="Lipzen A."/>
            <person name="Ng V."/>
            <person name="Sandor L."/>
            <person name="Barry K."/>
            <person name="Martinez A.T."/>
            <person name="Xiao Y."/>
            <person name="Gibbons J.G."/>
            <person name="Terashima K."/>
            <person name="Hibbett D.S."/>
            <person name="Grigoriev I.V."/>
        </authorList>
    </citation>
    <scope>NUCLEOTIDE SEQUENCE</scope>
    <source>
        <strain evidence="2">Sp2 HRB7682 ss15</strain>
    </source>
</reference>
<feature type="compositionally biased region" description="Low complexity" evidence="1">
    <location>
        <begin position="33"/>
        <end position="46"/>
    </location>
</feature>
<feature type="region of interest" description="Disordered" evidence="1">
    <location>
        <begin position="1"/>
        <end position="48"/>
    </location>
</feature>
<feature type="compositionally biased region" description="Polar residues" evidence="1">
    <location>
        <begin position="10"/>
        <end position="32"/>
    </location>
</feature>
<reference evidence="2" key="2">
    <citation type="journal article" date="2023" name="Proc. Natl. Acad. Sci. U.S.A.">
        <title>A global phylogenomic analysis of the shiitake genus Lentinula.</title>
        <authorList>
            <person name="Sierra-Patev S."/>
            <person name="Min B."/>
            <person name="Naranjo-Ortiz M."/>
            <person name="Looney B."/>
            <person name="Konkel Z."/>
            <person name="Slot J.C."/>
            <person name="Sakamoto Y."/>
            <person name="Steenwyk J.L."/>
            <person name="Rokas A."/>
            <person name="Carro J."/>
            <person name="Camarero S."/>
            <person name="Ferreira P."/>
            <person name="Molpeceres G."/>
            <person name="Ruiz-Duenas F.J."/>
            <person name="Serrano A."/>
            <person name="Henrissat B."/>
            <person name="Drula E."/>
            <person name="Hughes K.W."/>
            <person name="Mata J.L."/>
            <person name="Ishikawa N.K."/>
            <person name="Vargas-Isla R."/>
            <person name="Ushijima S."/>
            <person name="Smith C.A."/>
            <person name="Donoghue J."/>
            <person name="Ahrendt S."/>
            <person name="Andreopoulos W."/>
            <person name="He G."/>
            <person name="LaButti K."/>
            <person name="Lipzen A."/>
            <person name="Ng V."/>
            <person name="Riley R."/>
            <person name="Sandor L."/>
            <person name="Barry K."/>
            <person name="Martinez A.T."/>
            <person name="Xiao Y."/>
            <person name="Gibbons J.G."/>
            <person name="Terashima K."/>
            <person name="Grigoriev I.V."/>
            <person name="Hibbett D."/>
        </authorList>
    </citation>
    <scope>NUCLEOTIDE SEQUENCE</scope>
    <source>
        <strain evidence="2">Sp2 HRB7682 ss15</strain>
    </source>
</reference>
<protein>
    <submittedName>
        <fullName evidence="2">Uncharacterized protein</fullName>
    </submittedName>
</protein>
<accession>A0A9W8ZQ42</accession>
<evidence type="ECO:0000313" key="3">
    <source>
        <dbReference type="Proteomes" id="UP001150238"/>
    </source>
</evidence>
<comment type="caution">
    <text evidence="2">The sequence shown here is derived from an EMBL/GenBank/DDBJ whole genome shotgun (WGS) entry which is preliminary data.</text>
</comment>
<evidence type="ECO:0000313" key="2">
    <source>
        <dbReference type="EMBL" id="KAJ4463793.1"/>
    </source>
</evidence>
<dbReference type="EMBL" id="JANVFS010000066">
    <property type="protein sequence ID" value="KAJ4463793.1"/>
    <property type="molecule type" value="Genomic_DNA"/>
</dbReference>
<sequence length="155" mass="17595">MRGTERTKQPKPTRTQPRNPTHKTTQQTQLNPTHKTTQQTQLNQTQPKLKEETLTLSVTSTFSNPCTPSMGRRPATVFTLPVGWLNTQSFLAYAYAFAYPPPTTERVWSQREVLMLRVASRRTLPEIGAEESLAEERDGDEGTPTVFPNLRQLLL</sequence>
<dbReference type="AlphaFoldDB" id="A0A9W8ZQ42"/>
<proteinExistence type="predicted"/>
<name>A0A9W8ZQ42_9AGAR</name>